<evidence type="ECO:0000259" key="3">
    <source>
        <dbReference type="SMART" id="SM01117"/>
    </source>
</evidence>
<dbReference type="GO" id="GO:0020037">
    <property type="term" value="F:heme binding"/>
    <property type="evidence" value="ECO:0007669"/>
    <property type="project" value="UniProtKB-ARBA"/>
</dbReference>
<accession>A0A9N8VV99</accession>
<dbReference type="FunFam" id="3.10.120.10:FF:000003">
    <property type="entry name" value="membrane-associated progesterone receptor component 1"/>
    <property type="match status" value="1"/>
</dbReference>
<evidence type="ECO:0000256" key="2">
    <source>
        <dbReference type="SAM" id="Phobius"/>
    </source>
</evidence>
<keyword evidence="2" id="KW-1133">Transmembrane helix</keyword>
<keyword evidence="2" id="KW-0472">Membrane</keyword>
<evidence type="ECO:0000313" key="5">
    <source>
        <dbReference type="Proteomes" id="UP000789831"/>
    </source>
</evidence>
<dbReference type="PANTHER" id="PTHR10281">
    <property type="entry name" value="MEMBRANE-ASSOCIATED PROGESTERONE RECEPTOR COMPONENT-RELATED"/>
    <property type="match status" value="1"/>
</dbReference>
<feature type="domain" description="Cytochrome b5 heme-binding" evidence="3">
    <location>
        <begin position="83"/>
        <end position="182"/>
    </location>
</feature>
<dbReference type="SMART" id="SM01117">
    <property type="entry name" value="Cyt-b5"/>
    <property type="match status" value="1"/>
</dbReference>
<dbReference type="Pfam" id="PF00173">
    <property type="entry name" value="Cyt-b5"/>
    <property type="match status" value="1"/>
</dbReference>
<dbReference type="GO" id="GO:0012505">
    <property type="term" value="C:endomembrane system"/>
    <property type="evidence" value="ECO:0007669"/>
    <property type="project" value="TreeGrafter"/>
</dbReference>
<keyword evidence="2" id="KW-0812">Transmembrane</keyword>
<reference evidence="4" key="1">
    <citation type="submission" date="2021-06" db="EMBL/GenBank/DDBJ databases">
        <authorList>
            <person name="Kallberg Y."/>
            <person name="Tangrot J."/>
            <person name="Rosling A."/>
        </authorList>
    </citation>
    <scope>NUCLEOTIDE SEQUENCE</scope>
    <source>
        <strain evidence="4">MT106</strain>
    </source>
</reference>
<organism evidence="4 5">
    <name type="scientific">Ambispora gerdemannii</name>
    <dbReference type="NCBI Taxonomy" id="144530"/>
    <lineage>
        <taxon>Eukaryota</taxon>
        <taxon>Fungi</taxon>
        <taxon>Fungi incertae sedis</taxon>
        <taxon>Mucoromycota</taxon>
        <taxon>Glomeromycotina</taxon>
        <taxon>Glomeromycetes</taxon>
        <taxon>Archaeosporales</taxon>
        <taxon>Ambisporaceae</taxon>
        <taxon>Ambispora</taxon>
    </lineage>
</organism>
<name>A0A9N8VV99_9GLOM</name>
<comment type="similarity">
    <text evidence="1">Belongs to the cytochrome b5 family. MAPR subfamily.</text>
</comment>
<evidence type="ECO:0000256" key="1">
    <source>
        <dbReference type="ARBA" id="ARBA00038357"/>
    </source>
</evidence>
<gene>
    <name evidence="4" type="ORF">AGERDE_LOCUS2327</name>
</gene>
<dbReference type="Proteomes" id="UP000789831">
    <property type="component" value="Unassembled WGS sequence"/>
</dbReference>
<dbReference type="GO" id="GO:0016020">
    <property type="term" value="C:membrane"/>
    <property type="evidence" value="ECO:0007669"/>
    <property type="project" value="TreeGrafter"/>
</dbReference>
<dbReference type="InterPro" id="IPR050577">
    <property type="entry name" value="MAPR/NEUFC/NENF-like"/>
</dbReference>
<comment type="caution">
    <text evidence="4">The sequence shown here is derived from an EMBL/GenBank/DDBJ whole genome shotgun (WGS) entry which is preliminary data.</text>
</comment>
<protein>
    <submittedName>
        <fullName evidence="4">1644_t:CDS:1</fullName>
    </submittedName>
</protein>
<dbReference type="PANTHER" id="PTHR10281:SF76">
    <property type="entry name" value="CALCUTTA CUP-RELATED"/>
    <property type="match status" value="1"/>
</dbReference>
<dbReference type="EMBL" id="CAJVPL010000191">
    <property type="protein sequence ID" value="CAG8462494.1"/>
    <property type="molecule type" value="Genomic_DNA"/>
</dbReference>
<dbReference type="SUPFAM" id="SSF55856">
    <property type="entry name" value="Cytochrome b5-like heme/steroid binding domain"/>
    <property type="match status" value="1"/>
</dbReference>
<dbReference type="AlphaFoldDB" id="A0A9N8VV99"/>
<proteinExistence type="inferred from homology"/>
<evidence type="ECO:0000313" key="4">
    <source>
        <dbReference type="EMBL" id="CAG8462494.1"/>
    </source>
</evidence>
<dbReference type="InterPro" id="IPR036400">
    <property type="entry name" value="Cyt_B5-like_heme/steroid_sf"/>
</dbReference>
<dbReference type="Gene3D" id="3.10.120.10">
    <property type="entry name" value="Cytochrome b5-like heme/steroid binding domain"/>
    <property type="match status" value="1"/>
</dbReference>
<feature type="transmembrane region" description="Helical" evidence="2">
    <location>
        <begin position="35"/>
        <end position="57"/>
    </location>
</feature>
<keyword evidence="5" id="KW-1185">Reference proteome</keyword>
<sequence>MSLRKKIYCDSSLDVASDNGQDSKKYRSESSSNSFFVNLFKILGILLAVFFLSSYFFTETWTWDYKGKYTNWRNWIPRKETVFTLEELSKYDGSDPELPIYLAISGEVFDVTQGRDYYGKGGSYGFFSGRDASRAYVTGCFDSPSHLSHDLRGLTPNELKSIEDWTSFYRDHHTYFKVGRVALPPIDPNSPIPPSCKAAKEQKP</sequence>
<dbReference type="InterPro" id="IPR001199">
    <property type="entry name" value="Cyt_B5-like_heme/steroid-bd"/>
</dbReference>
<dbReference type="OrthoDB" id="10257697at2759"/>